<dbReference type="Gene3D" id="3.90.1280.20">
    <property type="match status" value="2"/>
</dbReference>
<dbReference type="PANTHER" id="PTHR45711">
    <property type="entry name" value="CHLORIDE CHANNEL PROTEIN"/>
    <property type="match status" value="1"/>
</dbReference>
<comment type="subcellular location">
    <subcellularLocation>
        <location evidence="1">Endosome membrane</location>
        <topology evidence="1">Multi-pass membrane protein</topology>
    </subcellularLocation>
</comment>
<dbReference type="CDD" id="cd04591">
    <property type="entry name" value="CBS_pair_voltage-gated_CLC_euk_bac"/>
    <property type="match status" value="1"/>
</dbReference>
<dbReference type="SUPFAM" id="SSF54631">
    <property type="entry name" value="CBS-domain pair"/>
    <property type="match status" value="1"/>
</dbReference>
<keyword evidence="6" id="KW-1185">Reference proteome</keyword>
<dbReference type="Proteomes" id="UP001174909">
    <property type="component" value="Unassembled WGS sequence"/>
</dbReference>
<accession>A0AA35T8T4</accession>
<dbReference type="GO" id="GO:0005886">
    <property type="term" value="C:plasma membrane"/>
    <property type="evidence" value="ECO:0007669"/>
    <property type="project" value="TreeGrafter"/>
</dbReference>
<evidence type="ECO:0000256" key="1">
    <source>
        <dbReference type="ARBA" id="ARBA00004337"/>
    </source>
</evidence>
<sequence>MRPRRNDAPLSIVDLSTVAVGVLQDLVSETDYFGFPCVLDSTSQLLAGFLTRKDITFVLDQVTHRREGTTRESRVFFIDSTRRVNQQLLESTVPSVNFRGLMDPSPFQISDQTPMETVVEMFRKMGLRQVLVSHNGRLLGIITKKDVLRHIAERDRKDPTTIRFN</sequence>
<evidence type="ECO:0000259" key="4">
    <source>
        <dbReference type="PROSITE" id="PS51371"/>
    </source>
</evidence>
<evidence type="ECO:0000313" key="6">
    <source>
        <dbReference type="Proteomes" id="UP001174909"/>
    </source>
</evidence>
<dbReference type="GO" id="GO:0005769">
    <property type="term" value="C:early endosome"/>
    <property type="evidence" value="ECO:0007669"/>
    <property type="project" value="TreeGrafter"/>
</dbReference>
<keyword evidence="2" id="KW-0813">Transport</keyword>
<dbReference type="PROSITE" id="PS51371">
    <property type="entry name" value="CBS"/>
    <property type="match status" value="1"/>
</dbReference>
<dbReference type="SMART" id="SM00116">
    <property type="entry name" value="CBS"/>
    <property type="match status" value="1"/>
</dbReference>
<dbReference type="InterPro" id="IPR046342">
    <property type="entry name" value="CBS_dom_sf"/>
</dbReference>
<feature type="domain" description="CBS" evidence="4">
    <location>
        <begin position="102"/>
        <end position="159"/>
    </location>
</feature>
<organism evidence="5 6">
    <name type="scientific">Geodia barretti</name>
    <name type="common">Barrett's horny sponge</name>
    <dbReference type="NCBI Taxonomy" id="519541"/>
    <lineage>
        <taxon>Eukaryota</taxon>
        <taxon>Metazoa</taxon>
        <taxon>Porifera</taxon>
        <taxon>Demospongiae</taxon>
        <taxon>Heteroscleromorpha</taxon>
        <taxon>Tetractinellida</taxon>
        <taxon>Astrophorina</taxon>
        <taxon>Geodiidae</taxon>
        <taxon>Geodia</taxon>
    </lineage>
</organism>
<reference evidence="5" key="1">
    <citation type="submission" date="2023-03" db="EMBL/GenBank/DDBJ databases">
        <authorList>
            <person name="Steffen K."/>
            <person name="Cardenas P."/>
        </authorList>
    </citation>
    <scope>NUCLEOTIDE SEQUENCE</scope>
</reference>
<gene>
    <name evidence="5" type="ORF">GBAR_LOCUS24086</name>
</gene>
<protein>
    <submittedName>
        <fullName evidence="5">H(+)/Cl(-) exchange transporter 3</fullName>
    </submittedName>
</protein>
<dbReference type="GO" id="GO:0005247">
    <property type="term" value="F:voltage-gated chloride channel activity"/>
    <property type="evidence" value="ECO:0007669"/>
    <property type="project" value="TreeGrafter"/>
</dbReference>
<evidence type="ECO:0000256" key="2">
    <source>
        <dbReference type="ARBA" id="ARBA00023065"/>
    </source>
</evidence>
<evidence type="ECO:0000313" key="5">
    <source>
        <dbReference type="EMBL" id="CAI8043439.1"/>
    </source>
</evidence>
<proteinExistence type="predicted"/>
<comment type="caution">
    <text evidence="5">The sequence shown here is derived from an EMBL/GenBank/DDBJ whole genome shotgun (WGS) entry which is preliminary data.</text>
</comment>
<name>A0AA35T8T4_GEOBA</name>
<dbReference type="GO" id="GO:0005794">
    <property type="term" value="C:Golgi apparatus"/>
    <property type="evidence" value="ECO:0007669"/>
    <property type="project" value="TreeGrafter"/>
</dbReference>
<dbReference type="Pfam" id="PF00571">
    <property type="entry name" value="CBS"/>
    <property type="match status" value="1"/>
</dbReference>
<evidence type="ECO:0000256" key="3">
    <source>
        <dbReference type="PROSITE-ProRule" id="PRU00703"/>
    </source>
</evidence>
<dbReference type="PANTHER" id="PTHR45711:SF6">
    <property type="entry name" value="CHLORIDE CHANNEL PROTEIN"/>
    <property type="match status" value="1"/>
</dbReference>
<dbReference type="GO" id="GO:0010008">
    <property type="term" value="C:endosome membrane"/>
    <property type="evidence" value="ECO:0007669"/>
    <property type="project" value="UniProtKB-SubCell"/>
</dbReference>
<dbReference type="AlphaFoldDB" id="A0AA35T8T4"/>
<dbReference type="InterPro" id="IPR000644">
    <property type="entry name" value="CBS_dom"/>
</dbReference>
<dbReference type="EMBL" id="CASHTH010003326">
    <property type="protein sequence ID" value="CAI8043439.1"/>
    <property type="molecule type" value="Genomic_DNA"/>
</dbReference>
<keyword evidence="3" id="KW-0129">CBS domain</keyword>
<keyword evidence="2" id="KW-0406">Ion transport</keyword>